<sequence>MGFSTCVNFKEKVIISHPFIRVICRNTFYINVYENIHATVILTEAQKKVIRKNSSIFSVLMVGIDSISKQNLMRTMPKSYEYLEENFINLKGYNKIGENTFPNLMAILTGQNTTQLEKTCSDTDMQDKCDFLWKTFRDVGFMTAYGEDTPFINTFNYARKGFSSPPTDYYYRPYFIAAEKLSRVKSDCHARFCAGPEASGERTLNNAKDFSITFKSLPSFGLFWTNAFSHDNINCPSAMDDKILQFLSDENFISSLSNTIFIFF</sequence>
<dbReference type="InterPro" id="IPR017850">
    <property type="entry name" value="Alkaline_phosphatase_core_sf"/>
</dbReference>
<protein>
    <submittedName>
        <fullName evidence="1">Uncharacterized protein</fullName>
    </submittedName>
</protein>
<dbReference type="GO" id="GO:0005615">
    <property type="term" value="C:extracellular space"/>
    <property type="evidence" value="ECO:0007669"/>
    <property type="project" value="TreeGrafter"/>
</dbReference>
<dbReference type="EMBL" id="JANEYF010005766">
    <property type="protein sequence ID" value="KAJ8926963.1"/>
    <property type="molecule type" value="Genomic_DNA"/>
</dbReference>
<evidence type="ECO:0000313" key="2">
    <source>
        <dbReference type="Proteomes" id="UP001162156"/>
    </source>
</evidence>
<comment type="caution">
    <text evidence="1">The sequence shown here is derived from an EMBL/GenBank/DDBJ whole genome shotgun (WGS) entry which is preliminary data.</text>
</comment>
<name>A0AAV8WKE2_9CUCU</name>
<dbReference type="InterPro" id="IPR004245">
    <property type="entry name" value="DUF229"/>
</dbReference>
<evidence type="ECO:0000313" key="1">
    <source>
        <dbReference type="EMBL" id="KAJ8926963.1"/>
    </source>
</evidence>
<dbReference type="Pfam" id="PF02995">
    <property type="entry name" value="DUF229"/>
    <property type="match status" value="1"/>
</dbReference>
<dbReference type="AlphaFoldDB" id="A0AAV8WKE2"/>
<dbReference type="CDD" id="cd16021">
    <property type="entry name" value="ALP_like"/>
    <property type="match status" value="1"/>
</dbReference>
<proteinExistence type="predicted"/>
<accession>A0AAV8WKE2</accession>
<organism evidence="1 2">
    <name type="scientific">Rhamnusium bicolor</name>
    <dbReference type="NCBI Taxonomy" id="1586634"/>
    <lineage>
        <taxon>Eukaryota</taxon>
        <taxon>Metazoa</taxon>
        <taxon>Ecdysozoa</taxon>
        <taxon>Arthropoda</taxon>
        <taxon>Hexapoda</taxon>
        <taxon>Insecta</taxon>
        <taxon>Pterygota</taxon>
        <taxon>Neoptera</taxon>
        <taxon>Endopterygota</taxon>
        <taxon>Coleoptera</taxon>
        <taxon>Polyphaga</taxon>
        <taxon>Cucujiformia</taxon>
        <taxon>Chrysomeloidea</taxon>
        <taxon>Cerambycidae</taxon>
        <taxon>Lepturinae</taxon>
        <taxon>Rhagiini</taxon>
        <taxon>Rhamnusium</taxon>
    </lineage>
</organism>
<dbReference type="SUPFAM" id="SSF53649">
    <property type="entry name" value="Alkaline phosphatase-like"/>
    <property type="match status" value="1"/>
</dbReference>
<keyword evidence="2" id="KW-1185">Reference proteome</keyword>
<dbReference type="Proteomes" id="UP001162156">
    <property type="component" value="Unassembled WGS sequence"/>
</dbReference>
<dbReference type="FunFam" id="3.40.720.10:FF:000017">
    <property type="entry name" value="Predicted protein"/>
    <property type="match status" value="1"/>
</dbReference>
<dbReference type="PANTHER" id="PTHR10974:SF9">
    <property type="entry name" value="DUF229 DOMAIN CONTAINING PROTEIN-RELATED"/>
    <property type="match status" value="1"/>
</dbReference>
<gene>
    <name evidence="1" type="ORF">NQ314_020629</name>
</gene>
<reference evidence="1" key="1">
    <citation type="journal article" date="2023" name="Insect Mol. Biol.">
        <title>Genome sequencing provides insights into the evolution of gene families encoding plant cell wall-degrading enzymes in longhorned beetles.</title>
        <authorList>
            <person name="Shin N.R."/>
            <person name="Okamura Y."/>
            <person name="Kirsch R."/>
            <person name="Pauchet Y."/>
        </authorList>
    </citation>
    <scope>NUCLEOTIDE SEQUENCE</scope>
    <source>
        <strain evidence="1">RBIC_L_NR</strain>
    </source>
</reference>
<dbReference type="PANTHER" id="PTHR10974">
    <property type="entry name" value="FI08016P-RELATED"/>
    <property type="match status" value="1"/>
</dbReference>